<dbReference type="InterPro" id="IPR000618">
    <property type="entry name" value="Insect_cuticle"/>
</dbReference>
<gene>
    <name evidence="4" type="ORF">D910_05083</name>
    <name evidence="3" type="ORF">YQE_07659</name>
</gene>
<dbReference type="GO" id="GO:0031012">
    <property type="term" value="C:extracellular matrix"/>
    <property type="evidence" value="ECO:0007669"/>
    <property type="project" value="TreeGrafter"/>
</dbReference>
<dbReference type="HOGENOM" id="CLU_075165_3_7_1"/>
<dbReference type="Pfam" id="PF00379">
    <property type="entry name" value="Chitin_bind_4"/>
    <property type="match status" value="1"/>
</dbReference>
<dbReference type="InterPro" id="IPR051217">
    <property type="entry name" value="Insect_Cuticle_Struc_Prot"/>
</dbReference>
<dbReference type="STRING" id="77166.N6TDA2"/>
<dbReference type="GO" id="GO:0005615">
    <property type="term" value="C:extracellular space"/>
    <property type="evidence" value="ECO:0007669"/>
    <property type="project" value="TreeGrafter"/>
</dbReference>
<feature type="non-terminal residue" evidence="3">
    <location>
        <position position="1"/>
    </location>
</feature>
<dbReference type="Proteomes" id="UP000030742">
    <property type="component" value="Unassembled WGS sequence"/>
</dbReference>
<dbReference type="PRINTS" id="PR00947">
    <property type="entry name" value="CUTICLE"/>
</dbReference>
<dbReference type="EMBL" id="KB741002">
    <property type="protein sequence ID" value="ENN75698.1"/>
    <property type="molecule type" value="Genomic_DNA"/>
</dbReference>
<evidence type="ECO:0000256" key="1">
    <source>
        <dbReference type="ARBA" id="ARBA00022460"/>
    </source>
</evidence>
<dbReference type="OrthoDB" id="6382835at2759"/>
<sequence length="113" mass="12497">MLSFVVPRLLTYFKAPAGYQFEYGVHDPHSHDIKSQHEHRDHDNVKGSYFIDEPDGTKRVVDYISAPHAGFQAVVKRVGHAQHPAIYGKHAHGHGLGGTSYVGVTNWGHGSGR</sequence>
<reference evidence="3 5" key="1">
    <citation type="journal article" date="2013" name="Genome Biol.">
        <title>Draft genome of the mountain pine beetle, Dendroctonus ponderosae Hopkins, a major forest pest.</title>
        <authorList>
            <person name="Keeling C.I."/>
            <person name="Yuen M.M."/>
            <person name="Liao N.Y."/>
            <person name="Docking T.R."/>
            <person name="Chan S.K."/>
            <person name="Taylor G.A."/>
            <person name="Palmquist D.L."/>
            <person name="Jackman S.D."/>
            <person name="Nguyen A."/>
            <person name="Li M."/>
            <person name="Henderson H."/>
            <person name="Janes J.K."/>
            <person name="Zhao Y."/>
            <person name="Pandoh P."/>
            <person name="Moore R."/>
            <person name="Sperling F.A."/>
            <person name="Huber D.P."/>
            <person name="Birol I."/>
            <person name="Jones S.J."/>
            <person name="Bohlmann J."/>
        </authorList>
    </citation>
    <scope>NUCLEOTIDE SEQUENCE</scope>
</reference>
<name>N6TDA2_DENPD</name>
<dbReference type="PROSITE" id="PS51155">
    <property type="entry name" value="CHIT_BIND_RR_2"/>
    <property type="match status" value="1"/>
</dbReference>
<evidence type="ECO:0000256" key="2">
    <source>
        <dbReference type="PROSITE-ProRule" id="PRU00497"/>
    </source>
</evidence>
<evidence type="ECO:0008006" key="6">
    <source>
        <dbReference type="Google" id="ProtNLM"/>
    </source>
</evidence>
<dbReference type="GO" id="GO:0042302">
    <property type="term" value="F:structural constituent of cuticle"/>
    <property type="evidence" value="ECO:0007669"/>
    <property type="project" value="UniProtKB-UniRule"/>
</dbReference>
<evidence type="ECO:0000313" key="5">
    <source>
        <dbReference type="Proteomes" id="UP000030742"/>
    </source>
</evidence>
<evidence type="ECO:0000313" key="3">
    <source>
        <dbReference type="EMBL" id="ENN75698.1"/>
    </source>
</evidence>
<dbReference type="PANTHER" id="PTHR12236">
    <property type="entry name" value="STRUCTURAL CONTITUENT OF CUTICLE"/>
    <property type="match status" value="1"/>
</dbReference>
<dbReference type="AlphaFoldDB" id="N6TDA2"/>
<dbReference type="PANTHER" id="PTHR12236:SF96">
    <property type="entry name" value="PUPAL CUTICLE PROTEIN EDG-84A-LIKE PROTEIN"/>
    <property type="match status" value="1"/>
</dbReference>
<keyword evidence="1 2" id="KW-0193">Cuticle</keyword>
<proteinExistence type="predicted"/>
<evidence type="ECO:0000313" key="4">
    <source>
        <dbReference type="EMBL" id="ERL87693.1"/>
    </source>
</evidence>
<organism evidence="3">
    <name type="scientific">Dendroctonus ponderosae</name>
    <name type="common">Mountain pine beetle</name>
    <dbReference type="NCBI Taxonomy" id="77166"/>
    <lineage>
        <taxon>Eukaryota</taxon>
        <taxon>Metazoa</taxon>
        <taxon>Ecdysozoa</taxon>
        <taxon>Arthropoda</taxon>
        <taxon>Hexapoda</taxon>
        <taxon>Insecta</taxon>
        <taxon>Pterygota</taxon>
        <taxon>Neoptera</taxon>
        <taxon>Endopterygota</taxon>
        <taxon>Coleoptera</taxon>
        <taxon>Polyphaga</taxon>
        <taxon>Cucujiformia</taxon>
        <taxon>Curculionidae</taxon>
        <taxon>Scolytinae</taxon>
        <taxon>Dendroctonus</taxon>
    </lineage>
</organism>
<protein>
    <recommendedName>
        <fullName evidence="6">Cuticle protein</fullName>
    </recommendedName>
</protein>
<dbReference type="OMA" id="DYISAPH"/>
<accession>N6TDA2</accession>
<dbReference type="EMBL" id="KB631984">
    <property type="protein sequence ID" value="ERL87693.1"/>
    <property type="molecule type" value="Genomic_DNA"/>
</dbReference>